<evidence type="ECO:0008006" key="4">
    <source>
        <dbReference type="Google" id="ProtNLM"/>
    </source>
</evidence>
<dbReference type="EMBL" id="JAJADR010000010">
    <property type="protein sequence ID" value="MCB2410680.1"/>
    <property type="molecule type" value="Genomic_DNA"/>
</dbReference>
<protein>
    <recommendedName>
        <fullName evidence="4">DUF2306 domain-containing protein</fullName>
    </recommendedName>
</protein>
<keyword evidence="3" id="KW-1185">Reference proteome</keyword>
<organism evidence="2 3">
    <name type="scientific">Hymenobacter lucidus</name>
    <dbReference type="NCBI Taxonomy" id="2880930"/>
    <lineage>
        <taxon>Bacteria</taxon>
        <taxon>Pseudomonadati</taxon>
        <taxon>Bacteroidota</taxon>
        <taxon>Cytophagia</taxon>
        <taxon>Cytophagales</taxon>
        <taxon>Hymenobacteraceae</taxon>
        <taxon>Hymenobacter</taxon>
    </lineage>
</organism>
<feature type="transmembrane region" description="Helical" evidence="1">
    <location>
        <begin position="20"/>
        <end position="40"/>
    </location>
</feature>
<gene>
    <name evidence="2" type="ORF">LGH74_22015</name>
</gene>
<sequence>MRSPVLFSVAPAGSPAWSTILHFSLLPAAVMVAGAAIAVLKPPGPKLRSAILHFAAGVVFSVVAVELLPDIVRQHAPIEVGVGFALGVAIMLGLRALRVPNTRRMTLTGCTASARSWAVRQKKGWTYSGRTVTGTEHSAKRSIMAANSRLTFVPNF</sequence>
<dbReference type="Proteomes" id="UP001165296">
    <property type="component" value="Unassembled WGS sequence"/>
</dbReference>
<dbReference type="RefSeq" id="WP_226179811.1">
    <property type="nucleotide sequence ID" value="NZ_JAJADR010000010.1"/>
</dbReference>
<reference evidence="2" key="1">
    <citation type="submission" date="2021-10" db="EMBL/GenBank/DDBJ databases">
        <authorList>
            <person name="Dean J.D."/>
            <person name="Kim M.K."/>
            <person name="Newey C.N."/>
            <person name="Stoker T.S."/>
            <person name="Thompson D.W."/>
            <person name="Grose J.H."/>
        </authorList>
    </citation>
    <scope>NUCLEOTIDE SEQUENCE</scope>
    <source>
        <strain evidence="2">BT178</strain>
    </source>
</reference>
<proteinExistence type="predicted"/>
<accession>A0ABS8AXY6</accession>
<name>A0ABS8AXY6_9BACT</name>
<evidence type="ECO:0000313" key="3">
    <source>
        <dbReference type="Proteomes" id="UP001165296"/>
    </source>
</evidence>
<feature type="transmembrane region" description="Helical" evidence="1">
    <location>
        <begin position="78"/>
        <end position="97"/>
    </location>
</feature>
<evidence type="ECO:0000256" key="1">
    <source>
        <dbReference type="SAM" id="Phobius"/>
    </source>
</evidence>
<keyword evidence="1" id="KW-0812">Transmembrane</keyword>
<comment type="caution">
    <text evidence="2">The sequence shown here is derived from an EMBL/GenBank/DDBJ whole genome shotgun (WGS) entry which is preliminary data.</text>
</comment>
<feature type="transmembrane region" description="Helical" evidence="1">
    <location>
        <begin position="52"/>
        <end position="72"/>
    </location>
</feature>
<keyword evidence="1" id="KW-0472">Membrane</keyword>
<evidence type="ECO:0000313" key="2">
    <source>
        <dbReference type="EMBL" id="MCB2410680.1"/>
    </source>
</evidence>
<keyword evidence="1" id="KW-1133">Transmembrane helix</keyword>